<feature type="compositionally biased region" description="Basic and acidic residues" evidence="9">
    <location>
        <begin position="324"/>
        <end position="338"/>
    </location>
</feature>
<comment type="caution">
    <text evidence="13">The sequence shown here is derived from an EMBL/GenBank/DDBJ whole genome shotgun (WGS) entry which is preliminary data.</text>
</comment>
<evidence type="ECO:0000256" key="7">
    <source>
        <dbReference type="ARBA" id="ARBA00022989"/>
    </source>
</evidence>
<dbReference type="InterPro" id="IPR058730">
    <property type="entry name" value="U-box_ZFPL1-like"/>
</dbReference>
<name>A0A9N7MC87_STRHE</name>
<keyword evidence="8 10" id="KW-0472">Membrane</keyword>
<sequence>MGENERSGKAGDELGVSLKFKFEHAPNGGGLCFFGSFQPDSSPASAMVVCKCRKATKLYCFVHKVPVCGECICYPEHQICVVRTYSEWVIDGEYDWPPKCCKCQVVFEEGSNPQTTRLGCLHVIHSSCLVSHIKSFPPQTAPAGYGCPGCSTSIWPPKSVKDSGSRLHSNLKEAIMQTGLEKNLFGNHPVSFATETRDPPPAFASEPLMHPSAGKDAVPPATGFTRPASLDIVEIDGPSSATSSLPNHEPNFIKNSSPPGPGATTRKNALQVERQNSEVSYYADDEDANRKKYSRRGTIRHKFLRSLLPFWSSALPTLPVTAPPRKDASHADDASEGRARHHKSSKMDPRKILLIIAIMACMATMGILYYRIAQRGLGEDLPDDEVQ</sequence>
<dbReference type="SUPFAM" id="SSF57850">
    <property type="entry name" value="RING/U-box"/>
    <property type="match status" value="1"/>
</dbReference>
<dbReference type="EMBL" id="CACSLK010000984">
    <property type="protein sequence ID" value="CAA0806776.1"/>
    <property type="molecule type" value="Genomic_DNA"/>
</dbReference>
<dbReference type="OrthoDB" id="1916590at2759"/>
<reference evidence="13" key="1">
    <citation type="submission" date="2019-12" db="EMBL/GenBank/DDBJ databases">
        <authorList>
            <person name="Scholes J."/>
        </authorList>
    </citation>
    <scope>NUCLEOTIDE SEQUENCE</scope>
</reference>
<evidence type="ECO:0000256" key="6">
    <source>
        <dbReference type="ARBA" id="ARBA00022833"/>
    </source>
</evidence>
<dbReference type="Pfam" id="PF25993">
    <property type="entry name" value="zf-B_box_ZFPL1"/>
    <property type="match status" value="1"/>
</dbReference>
<feature type="region of interest" description="Disordered" evidence="9">
    <location>
        <begin position="236"/>
        <end position="267"/>
    </location>
</feature>
<feature type="domain" description="ZFPL1-like U-box" evidence="12">
    <location>
        <begin position="99"/>
        <end position="175"/>
    </location>
</feature>
<gene>
    <name evidence="13" type="ORF">SHERM_09659</name>
</gene>
<keyword evidence="4" id="KW-0479">Metal-binding</keyword>
<dbReference type="PANTHER" id="PTHR12981">
    <property type="entry name" value="ZINC FINGER PROTEIN-LIKE 1"/>
    <property type="match status" value="1"/>
</dbReference>
<evidence type="ECO:0000256" key="4">
    <source>
        <dbReference type="ARBA" id="ARBA00022723"/>
    </source>
</evidence>
<dbReference type="Pfam" id="PF25998">
    <property type="entry name" value="U-box_ZFPL1"/>
    <property type="match status" value="1"/>
</dbReference>
<evidence type="ECO:0000256" key="3">
    <source>
        <dbReference type="ARBA" id="ARBA00022692"/>
    </source>
</evidence>
<keyword evidence="14" id="KW-1185">Reference proteome</keyword>
<protein>
    <submittedName>
        <fullName evidence="13">RING/U-box superfamily protein</fullName>
    </submittedName>
</protein>
<dbReference type="Proteomes" id="UP001153555">
    <property type="component" value="Unassembled WGS sequence"/>
</dbReference>
<dbReference type="GO" id="GO:0008270">
    <property type="term" value="F:zinc ion binding"/>
    <property type="evidence" value="ECO:0007669"/>
    <property type="project" value="UniProtKB-KW"/>
</dbReference>
<evidence type="ECO:0000256" key="10">
    <source>
        <dbReference type="SAM" id="Phobius"/>
    </source>
</evidence>
<evidence type="ECO:0000256" key="1">
    <source>
        <dbReference type="ARBA" id="ARBA00004167"/>
    </source>
</evidence>
<evidence type="ECO:0000259" key="12">
    <source>
        <dbReference type="Pfam" id="PF25998"/>
    </source>
</evidence>
<evidence type="ECO:0000313" key="14">
    <source>
        <dbReference type="Proteomes" id="UP001153555"/>
    </source>
</evidence>
<dbReference type="InterPro" id="IPR058731">
    <property type="entry name" value="Znf-B_box_ZFPL1-like"/>
</dbReference>
<comment type="similarity">
    <text evidence="2">Belongs to the ZFPL1 family.</text>
</comment>
<feature type="transmembrane region" description="Helical" evidence="10">
    <location>
        <begin position="352"/>
        <end position="372"/>
    </location>
</feature>
<proteinExistence type="inferred from homology"/>
<evidence type="ECO:0000256" key="5">
    <source>
        <dbReference type="ARBA" id="ARBA00022771"/>
    </source>
</evidence>
<keyword evidence="5" id="KW-0863">Zinc-finger</keyword>
<dbReference type="GO" id="GO:0005794">
    <property type="term" value="C:Golgi apparatus"/>
    <property type="evidence" value="ECO:0007669"/>
    <property type="project" value="TreeGrafter"/>
</dbReference>
<accession>A0A9N7MC87</accession>
<dbReference type="GO" id="GO:0016020">
    <property type="term" value="C:membrane"/>
    <property type="evidence" value="ECO:0007669"/>
    <property type="project" value="UniProtKB-SubCell"/>
</dbReference>
<organism evidence="13 14">
    <name type="scientific">Striga hermonthica</name>
    <name type="common">Purple witchweed</name>
    <name type="synonym">Buchnera hermonthica</name>
    <dbReference type="NCBI Taxonomy" id="68872"/>
    <lineage>
        <taxon>Eukaryota</taxon>
        <taxon>Viridiplantae</taxon>
        <taxon>Streptophyta</taxon>
        <taxon>Embryophyta</taxon>
        <taxon>Tracheophyta</taxon>
        <taxon>Spermatophyta</taxon>
        <taxon>Magnoliopsida</taxon>
        <taxon>eudicotyledons</taxon>
        <taxon>Gunneridae</taxon>
        <taxon>Pentapetalae</taxon>
        <taxon>asterids</taxon>
        <taxon>lamiids</taxon>
        <taxon>Lamiales</taxon>
        <taxon>Orobanchaceae</taxon>
        <taxon>Buchnereae</taxon>
        <taxon>Striga</taxon>
    </lineage>
</organism>
<feature type="domain" description="ZFPL1-like B-box zinc-binding" evidence="11">
    <location>
        <begin position="47"/>
        <end position="91"/>
    </location>
</feature>
<evidence type="ECO:0000259" key="11">
    <source>
        <dbReference type="Pfam" id="PF25993"/>
    </source>
</evidence>
<evidence type="ECO:0000256" key="9">
    <source>
        <dbReference type="SAM" id="MobiDB-lite"/>
    </source>
</evidence>
<feature type="region of interest" description="Disordered" evidence="9">
    <location>
        <begin position="319"/>
        <end position="345"/>
    </location>
</feature>
<dbReference type="AlphaFoldDB" id="A0A9N7MC87"/>
<evidence type="ECO:0000313" key="13">
    <source>
        <dbReference type="EMBL" id="CAA0806776.1"/>
    </source>
</evidence>
<evidence type="ECO:0000256" key="2">
    <source>
        <dbReference type="ARBA" id="ARBA00005561"/>
    </source>
</evidence>
<keyword evidence="3 10" id="KW-0812">Transmembrane</keyword>
<comment type="subcellular location">
    <subcellularLocation>
        <location evidence="1">Membrane</location>
        <topology evidence="1">Single-pass membrane protein</topology>
    </subcellularLocation>
</comment>
<keyword evidence="6" id="KW-0862">Zinc</keyword>
<keyword evidence="7 10" id="KW-1133">Transmembrane helix</keyword>
<evidence type="ECO:0000256" key="8">
    <source>
        <dbReference type="ARBA" id="ARBA00023136"/>
    </source>
</evidence>
<dbReference type="InterPro" id="IPR039043">
    <property type="entry name" value="ZFPL1"/>
</dbReference>
<dbReference type="PANTHER" id="PTHR12981:SF0">
    <property type="entry name" value="ZINC FINGER PROTEIN-LIKE 1"/>
    <property type="match status" value="1"/>
</dbReference>